<dbReference type="HOGENOM" id="CLU_139322_0_0_1"/>
<organism evidence="1 2">
    <name type="scientific">Sphaerobolus stellatus (strain SS14)</name>
    <dbReference type="NCBI Taxonomy" id="990650"/>
    <lineage>
        <taxon>Eukaryota</taxon>
        <taxon>Fungi</taxon>
        <taxon>Dikarya</taxon>
        <taxon>Basidiomycota</taxon>
        <taxon>Agaricomycotina</taxon>
        <taxon>Agaricomycetes</taxon>
        <taxon>Phallomycetidae</taxon>
        <taxon>Geastrales</taxon>
        <taxon>Sphaerobolaceae</taxon>
        <taxon>Sphaerobolus</taxon>
    </lineage>
</organism>
<evidence type="ECO:0000313" key="2">
    <source>
        <dbReference type="Proteomes" id="UP000054279"/>
    </source>
</evidence>
<keyword evidence="2" id="KW-1185">Reference proteome</keyword>
<proteinExistence type="predicted"/>
<dbReference type="EMBL" id="KN837137">
    <property type="protein sequence ID" value="KIJ41394.1"/>
    <property type="molecule type" value="Genomic_DNA"/>
</dbReference>
<name>A0A0C9V372_SPHS4</name>
<sequence>MLTISPDTNPQRILQQLTSPSPRGGVRFVVIWCMSGAEKSIRSNVSHFLPSVCMILTLRCLQQLFRSWNGIHGRSFEEPEHQPSLSQATLARKPAVSGEHQILQPTDKYEVSLPHPLLLCQIGEALGVHSASFMEHLYINSLADASLSRVPDMGVPQATPF</sequence>
<dbReference type="AlphaFoldDB" id="A0A0C9V372"/>
<gene>
    <name evidence="1" type="ORF">M422DRAFT_255585</name>
</gene>
<dbReference type="Proteomes" id="UP000054279">
    <property type="component" value="Unassembled WGS sequence"/>
</dbReference>
<evidence type="ECO:0000313" key="1">
    <source>
        <dbReference type="EMBL" id="KIJ41394.1"/>
    </source>
</evidence>
<accession>A0A0C9V372</accession>
<reference evidence="1 2" key="1">
    <citation type="submission" date="2014-06" db="EMBL/GenBank/DDBJ databases">
        <title>Evolutionary Origins and Diversification of the Mycorrhizal Mutualists.</title>
        <authorList>
            <consortium name="DOE Joint Genome Institute"/>
            <consortium name="Mycorrhizal Genomics Consortium"/>
            <person name="Kohler A."/>
            <person name="Kuo A."/>
            <person name="Nagy L.G."/>
            <person name="Floudas D."/>
            <person name="Copeland A."/>
            <person name="Barry K.W."/>
            <person name="Cichocki N."/>
            <person name="Veneault-Fourrey C."/>
            <person name="LaButti K."/>
            <person name="Lindquist E.A."/>
            <person name="Lipzen A."/>
            <person name="Lundell T."/>
            <person name="Morin E."/>
            <person name="Murat C."/>
            <person name="Riley R."/>
            <person name="Ohm R."/>
            <person name="Sun H."/>
            <person name="Tunlid A."/>
            <person name="Henrissat B."/>
            <person name="Grigoriev I.V."/>
            <person name="Hibbett D.S."/>
            <person name="Martin F."/>
        </authorList>
    </citation>
    <scope>NUCLEOTIDE SEQUENCE [LARGE SCALE GENOMIC DNA]</scope>
    <source>
        <strain evidence="1 2">SS14</strain>
    </source>
</reference>
<protein>
    <submittedName>
        <fullName evidence="1">Unplaced genomic scaffold SPHSTscaffold_62, whole genome shotgun sequence</fullName>
    </submittedName>
</protein>